<dbReference type="CDD" id="cd17039">
    <property type="entry name" value="Ubl_ubiquitin_like"/>
    <property type="match status" value="1"/>
</dbReference>
<dbReference type="InterPro" id="IPR041170">
    <property type="entry name" value="Znf-RING_14"/>
</dbReference>
<evidence type="ECO:0000313" key="12">
    <source>
        <dbReference type="Proteomes" id="UP000699462"/>
    </source>
</evidence>
<dbReference type="EMBL" id="JTDF01005021">
    <property type="protein sequence ID" value="KAF8566503.1"/>
    <property type="molecule type" value="Genomic_DNA"/>
</dbReference>
<organism evidence="11 12">
    <name type="scientific">Paragonimus westermani</name>
    <dbReference type="NCBI Taxonomy" id="34504"/>
    <lineage>
        <taxon>Eukaryota</taxon>
        <taxon>Metazoa</taxon>
        <taxon>Spiralia</taxon>
        <taxon>Lophotrochozoa</taxon>
        <taxon>Platyhelminthes</taxon>
        <taxon>Trematoda</taxon>
        <taxon>Digenea</taxon>
        <taxon>Plagiorchiida</taxon>
        <taxon>Troglotremata</taxon>
        <taxon>Troglotrematidae</taxon>
        <taxon>Paragonimus</taxon>
    </lineage>
</organism>
<dbReference type="AlphaFoldDB" id="A0A8T0DFD4"/>
<feature type="domain" description="RING-type" evidence="10">
    <location>
        <begin position="156"/>
        <end position="403"/>
    </location>
</feature>
<dbReference type="GO" id="GO:0061630">
    <property type="term" value="F:ubiquitin protein ligase activity"/>
    <property type="evidence" value="ECO:0007669"/>
    <property type="project" value="UniProtKB-EC"/>
</dbReference>
<keyword evidence="6" id="KW-0677">Repeat</keyword>
<keyword evidence="7" id="KW-0863">Zinc-finger</keyword>
<dbReference type="EC" id="2.3.2.31" evidence="3"/>
<proteinExistence type="predicted"/>
<gene>
    <name evidence="11" type="ORF">P879_07540</name>
</gene>
<protein>
    <recommendedName>
        <fullName evidence="3">RBR-type E3 ubiquitin transferase</fullName>
        <ecNumber evidence="3">2.3.2.31</ecNumber>
    </recommendedName>
</protein>
<dbReference type="SUPFAM" id="SSF57850">
    <property type="entry name" value="RING/U-box"/>
    <property type="match status" value="1"/>
</dbReference>
<dbReference type="PRINTS" id="PR01475">
    <property type="entry name" value="PARKIN"/>
</dbReference>
<dbReference type="OrthoDB" id="1431934at2759"/>
<dbReference type="Pfam" id="PF17978">
    <property type="entry name" value="zf-RING_14"/>
    <property type="match status" value="1"/>
</dbReference>
<evidence type="ECO:0000256" key="2">
    <source>
        <dbReference type="ARBA" id="ARBA00004906"/>
    </source>
</evidence>
<evidence type="ECO:0000259" key="10">
    <source>
        <dbReference type="PROSITE" id="PS51873"/>
    </source>
</evidence>
<keyword evidence="12" id="KW-1185">Reference proteome</keyword>
<dbReference type="InterPro" id="IPR031127">
    <property type="entry name" value="E3_UB_ligase_RBR"/>
</dbReference>
<sequence length="403" mass="46047">MIVRLVCEAEEFDFEVNSDWNILFLKQRACQLFSVDFDAYSVYLNQERLNEDRKISTCSFAEGCRIELIKRQLRNKYFVYCYVCEVVSPSLVSFICDGCGFSEFIPSVVSDITRTACGKCCHNGCQSHSATVKFICMKSADHQPTVMLRHIRRNLELIPCVACCNQHFEVLVSFCQKKSHALCLECFKSYSKEYLESGQFQLVADLGFTLGCPAGCLDSFISDPHHFRILGKEFYSRYKDFSASRYIQMQDCVVCPVCGQIWNTFDESHSPTVNTRLPSRSQWYTCKPPMGCGSLFCAACLWHFTGIESDSTVCRCDSTSSERFTHPSVLSRFWNVWRMVSVTSEERDNQEIIAKVSRPCPRCRSATEKAGGCNHIHCSVCGIDWCWVCCEPWTGDCQALHWL</sequence>
<dbReference type="InterPro" id="IPR003977">
    <property type="entry name" value="Parkin"/>
</dbReference>
<comment type="caution">
    <text evidence="11">The sequence shown here is derived from an EMBL/GenBank/DDBJ whole genome shotgun (WGS) entry which is preliminary data.</text>
</comment>
<dbReference type="InterPro" id="IPR044066">
    <property type="entry name" value="TRIAD_supradom"/>
</dbReference>
<dbReference type="GO" id="GO:0005739">
    <property type="term" value="C:mitochondrion"/>
    <property type="evidence" value="ECO:0007669"/>
    <property type="project" value="InterPro"/>
</dbReference>
<evidence type="ECO:0000256" key="3">
    <source>
        <dbReference type="ARBA" id="ARBA00012251"/>
    </source>
</evidence>
<evidence type="ECO:0000256" key="5">
    <source>
        <dbReference type="ARBA" id="ARBA00022723"/>
    </source>
</evidence>
<comment type="catalytic activity">
    <reaction evidence="1">
        <text>[E2 ubiquitin-conjugating enzyme]-S-ubiquitinyl-L-cysteine + [acceptor protein]-L-lysine = [E2 ubiquitin-conjugating enzyme]-L-cysteine + [acceptor protein]-N(6)-ubiquitinyl-L-lysine.</text>
        <dbReference type="EC" id="2.3.2.31"/>
    </reaction>
</comment>
<name>A0A8T0DFD4_9TREM</name>
<dbReference type="GO" id="GO:0005829">
    <property type="term" value="C:cytosol"/>
    <property type="evidence" value="ECO:0007669"/>
    <property type="project" value="InterPro"/>
</dbReference>
<evidence type="ECO:0000256" key="9">
    <source>
        <dbReference type="ARBA" id="ARBA00022833"/>
    </source>
</evidence>
<evidence type="ECO:0000256" key="4">
    <source>
        <dbReference type="ARBA" id="ARBA00022679"/>
    </source>
</evidence>
<comment type="pathway">
    <text evidence="2">Protein modification; protein ubiquitination.</text>
</comment>
<evidence type="ECO:0000256" key="6">
    <source>
        <dbReference type="ARBA" id="ARBA00022737"/>
    </source>
</evidence>
<accession>A0A8T0DFD4</accession>
<evidence type="ECO:0000256" key="7">
    <source>
        <dbReference type="ARBA" id="ARBA00022771"/>
    </source>
</evidence>
<dbReference type="InterPro" id="IPR029071">
    <property type="entry name" value="Ubiquitin-like_domsf"/>
</dbReference>
<keyword evidence="9" id="KW-0862">Zinc</keyword>
<dbReference type="InterPro" id="IPR054694">
    <property type="entry name" value="Parkin-like_IBR"/>
</dbReference>
<keyword evidence="4" id="KW-0808">Transferase</keyword>
<dbReference type="GO" id="GO:0008270">
    <property type="term" value="F:zinc ion binding"/>
    <property type="evidence" value="ECO:0007669"/>
    <property type="project" value="UniProtKB-KW"/>
</dbReference>
<dbReference type="PANTHER" id="PTHR11685">
    <property type="entry name" value="RBR FAMILY RING FINGER AND IBR DOMAIN-CONTAINING"/>
    <property type="match status" value="1"/>
</dbReference>
<keyword evidence="8" id="KW-0833">Ubl conjugation pathway</keyword>
<evidence type="ECO:0000256" key="8">
    <source>
        <dbReference type="ARBA" id="ARBA00022786"/>
    </source>
</evidence>
<dbReference type="Pfam" id="PF22605">
    <property type="entry name" value="IBR_2"/>
    <property type="match status" value="1"/>
</dbReference>
<dbReference type="SUPFAM" id="SSF54236">
    <property type="entry name" value="Ubiquitin-like"/>
    <property type="match status" value="1"/>
</dbReference>
<evidence type="ECO:0000313" key="11">
    <source>
        <dbReference type="EMBL" id="KAF8566503.1"/>
    </source>
</evidence>
<dbReference type="PROSITE" id="PS51873">
    <property type="entry name" value="TRIAD"/>
    <property type="match status" value="1"/>
</dbReference>
<dbReference type="Gene3D" id="1.20.120.1750">
    <property type="match status" value="1"/>
</dbReference>
<evidence type="ECO:0000256" key="1">
    <source>
        <dbReference type="ARBA" id="ARBA00001798"/>
    </source>
</evidence>
<reference evidence="11 12" key="1">
    <citation type="submission" date="2019-07" db="EMBL/GenBank/DDBJ databases">
        <title>Annotation for the trematode Paragonimus westermani.</title>
        <authorList>
            <person name="Choi Y.-J."/>
        </authorList>
    </citation>
    <scope>NUCLEOTIDE SEQUENCE [LARGE SCALE GENOMIC DNA]</scope>
    <source>
        <strain evidence="11">180907_Pwestermani</strain>
    </source>
</reference>
<dbReference type="GO" id="GO:0016567">
    <property type="term" value="P:protein ubiquitination"/>
    <property type="evidence" value="ECO:0007669"/>
    <property type="project" value="InterPro"/>
</dbReference>
<keyword evidence="5" id="KW-0479">Metal-binding</keyword>
<dbReference type="Proteomes" id="UP000699462">
    <property type="component" value="Unassembled WGS sequence"/>
</dbReference>